<dbReference type="GO" id="GO:0004565">
    <property type="term" value="F:beta-galactosidase activity"/>
    <property type="evidence" value="ECO:0007669"/>
    <property type="project" value="UniProtKB-EC"/>
</dbReference>
<proteinExistence type="inferred from homology"/>
<evidence type="ECO:0000256" key="5">
    <source>
        <dbReference type="ARBA" id="ARBA00022801"/>
    </source>
</evidence>
<dbReference type="Proteomes" id="UP001058974">
    <property type="component" value="Chromosome 5"/>
</dbReference>
<comment type="similarity">
    <text evidence="2 8">Belongs to the glycosyl hydrolase 35 family.</text>
</comment>
<dbReference type="SUPFAM" id="SSF49785">
    <property type="entry name" value="Galactose-binding domain-like"/>
    <property type="match status" value="2"/>
</dbReference>
<keyword evidence="6 7" id="KW-0326">Glycosidase</keyword>
<dbReference type="InterPro" id="IPR031330">
    <property type="entry name" value="Gly_Hdrlase_35_cat"/>
</dbReference>
<feature type="domain" description="SUEL-type lectin" evidence="10">
    <location>
        <begin position="714"/>
        <end position="799"/>
    </location>
</feature>
<dbReference type="PRINTS" id="PR00742">
    <property type="entry name" value="GLHYDRLASE35"/>
</dbReference>
<name>A0A9D4WK10_PEA</name>
<evidence type="ECO:0000256" key="6">
    <source>
        <dbReference type="ARBA" id="ARBA00023295"/>
    </source>
</evidence>
<dbReference type="EC" id="3.2.1.23" evidence="3 7"/>
<evidence type="ECO:0000256" key="7">
    <source>
        <dbReference type="RuleBase" id="RU000675"/>
    </source>
</evidence>
<sequence length="813" mass="90899">MFNPRIGLFFIVCSFLLCAFSFATTVEYDTNAIIINGERRIIISGAIHYPRSTSQMWPDLIKKAKDGGLDAIETYIFWDLHEPIRRQYDFSENLDFIKFLKNVHEEGLYVVLRIGPYVCAEWNYGGFPMWLHNLPGIQLRTDNVVFKEEMKIFTTKIVTLCKEAGLFAPQGGPIILAQIENEYGDVITNYGEDGNAYIKWCAQMALAQNVGVPWIMCKQNNAPSPIINTCNGYYCDNFKPNNPKSPKMFTENWVGWFQKWGERKPHRTAEDVAFSVARFFQNGGVLQNYYMYHGGTNFGRTAGGPYIITAYDYDAPLDEYGNLNQPKWGHLKKLHAAIKLGEKVLTNGTVTEKQYGDSDVEVDLQQDGKYHVPSWSVSILQDCNKEVFNTAKVDAQTNVYVKKLSKELGNSLIWTWASDPVEDTLQAIGTFNASQLLEQKSVTVDASDYLWYMTKVFINETSTWSNATLQVNTSGHVLHAYVNGQYIGPQWGTYDNLRFTYEKIVSLKQGTNIISLLSGTVGHAHYGASFDMKETGIVGGPVKLIATSSGNTMDLSKSSWSYKVGLNGEARRFYDSKIKNGVQWNINNVVIGKPLTWYKTTFKTPEGKDSVVLDFIGLTKGHAWVNGQSIGRYWPTMVADKNGCDIKCDYRGNYGADKCLSGCGEPSQRFYHVPRSFLNNDTKSNTLVLFEEMGGSPFNVSVQTVAIDFICARTDYGKTLELKCPDGKTISEIQFASYGDPQGNCGSFQVGEWESRHSVAVVEKACGGKQLCSINVTSSIFGITKGGINGQLAVQLLCDGSNPEDNRVQMVHV</sequence>
<dbReference type="Gramene" id="chrUn0251G0000100-T1">
    <property type="protein sequence ID" value="KAI5381766.1"/>
    <property type="gene ID" value="KIW84_UN0453"/>
</dbReference>
<dbReference type="PROSITE" id="PS50228">
    <property type="entry name" value="SUEL_LECTIN"/>
    <property type="match status" value="1"/>
</dbReference>
<evidence type="ECO:0000259" key="10">
    <source>
        <dbReference type="PROSITE" id="PS50228"/>
    </source>
</evidence>
<evidence type="ECO:0000256" key="2">
    <source>
        <dbReference type="ARBA" id="ARBA00009809"/>
    </source>
</evidence>
<evidence type="ECO:0000256" key="8">
    <source>
        <dbReference type="RuleBase" id="RU003679"/>
    </source>
</evidence>
<dbReference type="Pfam" id="PF02140">
    <property type="entry name" value="SUEL_Lectin"/>
    <property type="match status" value="1"/>
</dbReference>
<dbReference type="AlphaFoldDB" id="A0A9D4WK10"/>
<evidence type="ECO:0000256" key="9">
    <source>
        <dbReference type="SAM" id="SignalP"/>
    </source>
</evidence>
<dbReference type="InterPro" id="IPR008979">
    <property type="entry name" value="Galactose-bd-like_sf"/>
</dbReference>
<dbReference type="InterPro" id="IPR041392">
    <property type="entry name" value="GHD"/>
</dbReference>
<dbReference type="InterPro" id="IPR043159">
    <property type="entry name" value="Lectin_gal-bd_sf"/>
</dbReference>
<dbReference type="Gene3D" id="2.60.120.740">
    <property type="match status" value="1"/>
</dbReference>
<gene>
    <name evidence="11" type="ORF">KIW84_051373</name>
</gene>
<organism evidence="11 12">
    <name type="scientific">Pisum sativum</name>
    <name type="common">Garden pea</name>
    <name type="synonym">Lathyrus oleraceus</name>
    <dbReference type="NCBI Taxonomy" id="3888"/>
    <lineage>
        <taxon>Eukaryota</taxon>
        <taxon>Viridiplantae</taxon>
        <taxon>Streptophyta</taxon>
        <taxon>Embryophyta</taxon>
        <taxon>Tracheophyta</taxon>
        <taxon>Spermatophyta</taxon>
        <taxon>Magnoliopsida</taxon>
        <taxon>eudicotyledons</taxon>
        <taxon>Gunneridae</taxon>
        <taxon>Pentapetalae</taxon>
        <taxon>rosids</taxon>
        <taxon>fabids</taxon>
        <taxon>Fabales</taxon>
        <taxon>Fabaceae</taxon>
        <taxon>Papilionoideae</taxon>
        <taxon>50 kb inversion clade</taxon>
        <taxon>NPAAA clade</taxon>
        <taxon>Hologalegina</taxon>
        <taxon>IRL clade</taxon>
        <taxon>Fabeae</taxon>
        <taxon>Lathyrus</taxon>
    </lineage>
</organism>
<dbReference type="InterPro" id="IPR017853">
    <property type="entry name" value="GH"/>
</dbReference>
<keyword evidence="12" id="KW-1185">Reference proteome</keyword>
<dbReference type="EMBL" id="JAMSHJ010000005">
    <property type="protein sequence ID" value="KAI5404203.1"/>
    <property type="molecule type" value="Genomic_DNA"/>
</dbReference>
<evidence type="ECO:0000313" key="12">
    <source>
        <dbReference type="Proteomes" id="UP001058974"/>
    </source>
</evidence>
<evidence type="ECO:0000256" key="3">
    <source>
        <dbReference type="ARBA" id="ARBA00012756"/>
    </source>
</evidence>
<dbReference type="InterPro" id="IPR000922">
    <property type="entry name" value="Lectin_gal-bd_dom"/>
</dbReference>
<dbReference type="FunFam" id="3.20.20.80:FF:000006">
    <property type="entry name" value="Beta-galactosidase"/>
    <property type="match status" value="1"/>
</dbReference>
<feature type="chain" id="PRO_5039117097" description="Beta-galactosidase" evidence="9">
    <location>
        <begin position="24"/>
        <end position="813"/>
    </location>
</feature>
<dbReference type="InterPro" id="IPR001944">
    <property type="entry name" value="Glycoside_Hdrlase_35"/>
</dbReference>
<dbReference type="Pfam" id="PF01301">
    <property type="entry name" value="Glyco_hydro_35"/>
    <property type="match status" value="1"/>
</dbReference>
<protein>
    <recommendedName>
        <fullName evidence="3 7">Beta-galactosidase</fullName>
        <ecNumber evidence="3 7">3.2.1.23</ecNumber>
    </recommendedName>
</protein>
<keyword evidence="4 9" id="KW-0732">Signal</keyword>
<dbReference type="GO" id="GO:0005975">
    <property type="term" value="P:carbohydrate metabolic process"/>
    <property type="evidence" value="ECO:0007669"/>
    <property type="project" value="InterPro"/>
</dbReference>
<accession>A0A9D4WK10</accession>
<dbReference type="Gene3D" id="3.20.20.80">
    <property type="entry name" value="Glycosidases"/>
    <property type="match status" value="1"/>
</dbReference>
<reference evidence="11 12" key="1">
    <citation type="journal article" date="2022" name="Nat. Genet.">
        <title>Improved pea reference genome and pan-genome highlight genomic features and evolutionary characteristics.</title>
        <authorList>
            <person name="Yang T."/>
            <person name="Liu R."/>
            <person name="Luo Y."/>
            <person name="Hu S."/>
            <person name="Wang D."/>
            <person name="Wang C."/>
            <person name="Pandey M.K."/>
            <person name="Ge S."/>
            <person name="Xu Q."/>
            <person name="Li N."/>
            <person name="Li G."/>
            <person name="Huang Y."/>
            <person name="Saxena R.K."/>
            <person name="Ji Y."/>
            <person name="Li M."/>
            <person name="Yan X."/>
            <person name="He Y."/>
            <person name="Liu Y."/>
            <person name="Wang X."/>
            <person name="Xiang C."/>
            <person name="Varshney R.K."/>
            <person name="Ding H."/>
            <person name="Gao S."/>
            <person name="Zong X."/>
        </authorList>
    </citation>
    <scope>NUCLEOTIDE SEQUENCE [LARGE SCALE GENOMIC DNA]</scope>
    <source>
        <strain evidence="11 12">cv. Zhongwan 6</strain>
    </source>
</reference>
<comment type="caution">
    <text evidence="11">The sequence shown here is derived from an EMBL/GenBank/DDBJ whole genome shotgun (WGS) entry which is preliminary data.</text>
</comment>
<comment type="catalytic activity">
    <reaction evidence="1 7">
        <text>Hydrolysis of terminal non-reducing beta-D-galactose residues in beta-D-galactosides.</text>
        <dbReference type="EC" id="3.2.1.23"/>
    </reaction>
</comment>
<dbReference type="SUPFAM" id="SSF51445">
    <property type="entry name" value="(Trans)glycosidases"/>
    <property type="match status" value="1"/>
</dbReference>
<keyword evidence="5 7" id="KW-0378">Hydrolase</keyword>
<dbReference type="Pfam" id="PF21467">
    <property type="entry name" value="BetaGal_gal-bd"/>
    <property type="match status" value="1"/>
</dbReference>
<dbReference type="Gene3D" id="2.60.120.260">
    <property type="entry name" value="Galactose-binding domain-like"/>
    <property type="match status" value="2"/>
</dbReference>
<dbReference type="InterPro" id="IPR019801">
    <property type="entry name" value="Glyco_hydro_35_CS"/>
</dbReference>
<dbReference type="Gramene" id="Psat05G0137300-T1">
    <property type="protein sequence ID" value="KAI5404203.1"/>
    <property type="gene ID" value="KIW84_051373"/>
</dbReference>
<dbReference type="CDD" id="cd22842">
    <property type="entry name" value="Gal_Rha_Lectin_BGal"/>
    <property type="match status" value="1"/>
</dbReference>
<feature type="signal peptide" evidence="9">
    <location>
        <begin position="1"/>
        <end position="23"/>
    </location>
</feature>
<evidence type="ECO:0000313" key="11">
    <source>
        <dbReference type="EMBL" id="KAI5404203.1"/>
    </source>
</evidence>
<evidence type="ECO:0000256" key="1">
    <source>
        <dbReference type="ARBA" id="ARBA00001412"/>
    </source>
</evidence>
<dbReference type="PROSITE" id="PS01182">
    <property type="entry name" value="GLYCOSYL_HYDROL_F35"/>
    <property type="match status" value="1"/>
</dbReference>
<dbReference type="PANTHER" id="PTHR23421">
    <property type="entry name" value="BETA-GALACTOSIDASE RELATED"/>
    <property type="match status" value="1"/>
</dbReference>
<dbReference type="InterPro" id="IPR048913">
    <property type="entry name" value="BetaGal_gal-bd"/>
</dbReference>
<dbReference type="Pfam" id="PF17834">
    <property type="entry name" value="GHD"/>
    <property type="match status" value="1"/>
</dbReference>
<evidence type="ECO:0000256" key="4">
    <source>
        <dbReference type="ARBA" id="ARBA00022729"/>
    </source>
</evidence>
<dbReference type="GO" id="GO:0030246">
    <property type="term" value="F:carbohydrate binding"/>
    <property type="evidence" value="ECO:0007669"/>
    <property type="project" value="InterPro"/>
</dbReference>